<feature type="domain" description="SH3" evidence="4">
    <location>
        <begin position="90"/>
        <end position="151"/>
    </location>
</feature>
<dbReference type="OrthoDB" id="15425at2759"/>
<feature type="compositionally biased region" description="Pro residues" evidence="3">
    <location>
        <begin position="665"/>
        <end position="678"/>
    </location>
</feature>
<feature type="compositionally biased region" description="Low complexity" evidence="3">
    <location>
        <begin position="433"/>
        <end position="458"/>
    </location>
</feature>
<evidence type="ECO:0008006" key="8">
    <source>
        <dbReference type="Google" id="ProtNLM"/>
    </source>
</evidence>
<evidence type="ECO:0000256" key="1">
    <source>
        <dbReference type="ARBA" id="ARBA00022443"/>
    </source>
</evidence>
<feature type="compositionally biased region" description="Low complexity" evidence="3">
    <location>
        <begin position="698"/>
        <end position="723"/>
    </location>
</feature>
<feature type="compositionally biased region" description="Low complexity" evidence="3">
    <location>
        <begin position="511"/>
        <end position="528"/>
    </location>
</feature>
<feature type="compositionally biased region" description="Low complexity" evidence="3">
    <location>
        <begin position="484"/>
        <end position="497"/>
    </location>
</feature>
<feature type="compositionally biased region" description="Pro residues" evidence="3">
    <location>
        <begin position="1459"/>
        <end position="1468"/>
    </location>
</feature>
<keyword evidence="1 2" id="KW-0728">SH3 domain</keyword>
<sequence>MATLQTRRAGSSHSPLDPALGTGSPARSHSSGSPSASDYTSAHTVLSPEPETSDIDEHDPSLVDGNGSVDDDEEMYSDGSSSLEIPNESIDFDVVYSLRHFVATIEGQASVSKGDAMCLMDDSNSYWWLVKVLRSEDIGYIPAENIETPIERLARLNKHRNVDLASATQAERDAHPALSTLSARRARDLQGSGSSRRGTPTQVPPKPKVIFSSNFVIHNYPPAVWDAPLGEEQEEGESSGGEEWAGEEDGEGGAVAREQEMEVDTEGMDAHANGLGAFDEDMEVPDDGIAWSGEAIAAPQQQQQQAQQAQQQQANGIIRGPTPPGAAHHLTPPGTSPQQKALRQAALGNGLAPTLRPATTPMQDGTANANGSRERLLTDPSPAPSAYSASAESGVVDPAYALAQQVQMQPLLQSAFAARPAPAPAPTPGLGISSPPTAAAAQLQQPVQQPLGQPLQSQRESQSQNPRESQRDSQRESQGPLKPSAILQAQALRAAASAERDVRQRQSSAVSTGTGSSLTRTGSDGSGSAPASVRGSGSGIMSPVPEEAVGSKRARQSAEGPRKLRKQTSEDFRERADKEKEREEAAGKKKSGGLLSGLFGRKSKESKERERAERERVEREERERQQVQIAERDAARERERQQRERERLGEHTREGSDESQASFVSPPPASLQHPPAPAPQQQQEGKRSNSLTQRGQETSPATPSLVSLSSAATSPAPSTQASSRVQQLDKEQQERYAQYLATKSQSASSGLSTMSSADFATQSAAAVAQNGAAARLQHAQALAASPGPQKPSRPGSLILMSNMLPPDSLPQELSVLRVFAGEEIAVLTEATFKTVLLGANTTSRELIRQAVQRFRLPEDDTDPSPLEHPGAEGELHGEYFLTVKQADGGQEAVLMPDEKPLAVFEELSAAAPPHVSKRASFGSINSMASNLSALPAIARLPMSDFTDDSRVKFYLQRRKRDGERGVPTLSGKGLTMDGSLVRDESGIMSASSSGLVSEDLLHNNTLESSFSFSSHSTVGQIRLSSDRFSASSARFALQTVIHPSDLPDGMIFDPHTEAIVPRSALAHRSGTASASASPGVSQTERKKVFIFARNATVAEVIETSLDRFGIAEGVVDGGDDVEDRVVKRRSFTRVRYLLSVEIDGDERMLHPSSKIIDAFPRQPAFKVLDFRRSIDSKRRSMDEPSVLGSLEDIQPDDPVFILRRAPGNTPMRNSGSSRHSRHSVPLDDVALAKLHAERRASASMLSMSSDRGSNATDTDTAALSRQEIIREQRAQSRARQHGLLSAQTSDEGTNLVLPDRSQLRSTKSTSSSKVRYSYIHPDGETYDISDIIEDELGVSTSENDTIRLSEAMDLGNMSGTEDLLEEVLAAASQGRDPRSGVEQRLERVLNRVQEKRMSSSLALPTVGNTKRLSASSAHSGSFYSEDTQRSPRIDTSFAHQQQPEQESPVQPLQRQMQPPASPPSPTVPSSPISGRSSTPSPKPAGPRQQHQAHARQQPSIASVLSDLSMYDAGSSAPGSPRSPGSMPSPTVPLTTTPTTMTSSSQTSSSTTATSSGVHNATRKPMVIKSDFAGLSRMMALIQLRADMARPPKRKEDHDVDKMMFGPRMNLEDLHPSVREVFQPHFKQMEEYDQRLDRLFMSTLRSQ</sequence>
<feature type="region of interest" description="Disordered" evidence="3">
    <location>
        <begin position="230"/>
        <end position="252"/>
    </location>
</feature>
<evidence type="ECO:0000256" key="3">
    <source>
        <dbReference type="SAM" id="MobiDB-lite"/>
    </source>
</evidence>
<gene>
    <name evidence="6" type="ORF">CALVIDRAFT_600500</name>
</gene>
<feature type="domain" description="Ras-associating" evidence="5">
    <location>
        <begin position="815"/>
        <end position="960"/>
    </location>
</feature>
<reference evidence="6 7" key="1">
    <citation type="journal article" date="2016" name="Mol. Biol. Evol.">
        <title>Comparative Genomics of Early-Diverging Mushroom-Forming Fungi Provides Insights into the Origins of Lignocellulose Decay Capabilities.</title>
        <authorList>
            <person name="Nagy L.G."/>
            <person name="Riley R."/>
            <person name="Tritt A."/>
            <person name="Adam C."/>
            <person name="Daum C."/>
            <person name="Floudas D."/>
            <person name="Sun H."/>
            <person name="Yadav J.S."/>
            <person name="Pangilinan J."/>
            <person name="Larsson K.H."/>
            <person name="Matsuura K."/>
            <person name="Barry K."/>
            <person name="Labutti K."/>
            <person name="Kuo R."/>
            <person name="Ohm R.A."/>
            <person name="Bhattacharya S.S."/>
            <person name="Shirouzu T."/>
            <person name="Yoshinaga Y."/>
            <person name="Martin F.M."/>
            <person name="Grigoriev I.V."/>
            <person name="Hibbett D.S."/>
        </authorList>
    </citation>
    <scope>NUCLEOTIDE SEQUENCE [LARGE SCALE GENOMIC DNA]</scope>
    <source>
        <strain evidence="6 7">TUFC12733</strain>
    </source>
</reference>
<proteinExistence type="predicted"/>
<feature type="compositionally biased region" description="Basic and acidic residues" evidence="3">
    <location>
        <begin position="602"/>
        <end position="656"/>
    </location>
</feature>
<feature type="region of interest" description="Disordered" evidence="3">
    <location>
        <begin position="417"/>
        <end position="732"/>
    </location>
</feature>
<feature type="compositionally biased region" description="Low complexity" evidence="3">
    <location>
        <begin position="1440"/>
        <end position="1453"/>
    </location>
</feature>
<dbReference type="GO" id="GO:0007165">
    <property type="term" value="P:signal transduction"/>
    <property type="evidence" value="ECO:0007669"/>
    <property type="project" value="InterPro"/>
</dbReference>
<feature type="compositionally biased region" description="Low complexity" evidence="3">
    <location>
        <begin position="298"/>
        <end position="314"/>
    </location>
</feature>
<dbReference type="PROSITE" id="PS50200">
    <property type="entry name" value="RA"/>
    <property type="match status" value="1"/>
</dbReference>
<feature type="region of interest" description="Disordered" evidence="3">
    <location>
        <begin position="167"/>
        <end position="208"/>
    </location>
</feature>
<dbReference type="SMART" id="SM00326">
    <property type="entry name" value="SH3"/>
    <property type="match status" value="1"/>
</dbReference>
<feature type="compositionally biased region" description="Low complexity" evidence="3">
    <location>
        <begin position="1486"/>
        <end position="1498"/>
    </location>
</feature>
<keyword evidence="7" id="KW-1185">Reference proteome</keyword>
<feature type="compositionally biased region" description="Basic and acidic residues" evidence="3">
    <location>
        <begin position="567"/>
        <end position="587"/>
    </location>
</feature>
<name>A0A167JPL1_CALVF</name>
<feature type="compositionally biased region" description="Low complexity" evidence="3">
    <location>
        <begin position="1513"/>
        <end position="1555"/>
    </location>
</feature>
<evidence type="ECO:0000259" key="4">
    <source>
        <dbReference type="PROSITE" id="PS50002"/>
    </source>
</evidence>
<dbReference type="Gene3D" id="2.30.30.40">
    <property type="entry name" value="SH3 Domains"/>
    <property type="match status" value="1"/>
</dbReference>
<dbReference type="InterPro" id="IPR001452">
    <property type="entry name" value="SH3_domain"/>
</dbReference>
<dbReference type="InterPro" id="IPR036028">
    <property type="entry name" value="SH3-like_dom_sf"/>
</dbReference>
<feature type="compositionally biased region" description="Polar residues" evidence="3">
    <location>
        <begin position="1250"/>
        <end position="1263"/>
    </location>
</feature>
<dbReference type="PANTHER" id="PTHR47775">
    <property type="entry name" value="BUD SITE SELECTION PROTEIN 14"/>
    <property type="match status" value="1"/>
</dbReference>
<feature type="compositionally biased region" description="Polar residues" evidence="3">
    <location>
        <begin position="1398"/>
        <end position="1412"/>
    </location>
</feature>
<feature type="compositionally biased region" description="Low complexity" evidence="3">
    <location>
        <begin position="1469"/>
        <end position="1479"/>
    </location>
</feature>
<feature type="compositionally biased region" description="Polar residues" evidence="3">
    <location>
        <begin position="191"/>
        <end position="201"/>
    </location>
</feature>
<dbReference type="Proteomes" id="UP000076738">
    <property type="component" value="Unassembled WGS sequence"/>
</dbReference>
<feature type="compositionally biased region" description="Low complexity" evidence="3">
    <location>
        <begin position="1413"/>
        <end position="1424"/>
    </location>
</feature>
<dbReference type="Gene3D" id="3.10.20.90">
    <property type="entry name" value="Phosphatidylinositol 3-kinase Catalytic Subunit, Chain A, domain 1"/>
    <property type="match status" value="1"/>
</dbReference>
<feature type="compositionally biased region" description="Polar residues" evidence="3">
    <location>
        <begin position="688"/>
        <end position="697"/>
    </location>
</feature>
<feature type="compositionally biased region" description="Polar residues" evidence="3">
    <location>
        <begin position="1"/>
        <end position="14"/>
    </location>
</feature>
<dbReference type="STRING" id="1330018.A0A167JPL1"/>
<feature type="region of interest" description="Disordered" evidence="3">
    <location>
        <begin position="1241"/>
        <end position="1295"/>
    </location>
</feature>
<dbReference type="InterPro" id="IPR053039">
    <property type="entry name" value="Polarity_Bud-Selection_Reg"/>
</dbReference>
<protein>
    <recommendedName>
        <fullName evidence="8">SH3 domain-containing protein</fullName>
    </recommendedName>
</protein>
<feature type="region of interest" description="Disordered" evidence="3">
    <location>
        <begin position="1393"/>
        <end position="1498"/>
    </location>
</feature>
<feature type="region of interest" description="Disordered" evidence="3">
    <location>
        <begin position="1510"/>
        <end position="1561"/>
    </location>
</feature>
<dbReference type="EMBL" id="KV417299">
    <property type="protein sequence ID" value="KZO93785.1"/>
    <property type="molecule type" value="Genomic_DNA"/>
</dbReference>
<evidence type="ECO:0000256" key="2">
    <source>
        <dbReference type="PROSITE-ProRule" id="PRU00192"/>
    </source>
</evidence>
<dbReference type="GO" id="GO:0051286">
    <property type="term" value="C:cell tip"/>
    <property type="evidence" value="ECO:0007669"/>
    <property type="project" value="TreeGrafter"/>
</dbReference>
<feature type="region of interest" description="Disordered" evidence="3">
    <location>
        <begin position="1"/>
        <end position="84"/>
    </location>
</feature>
<dbReference type="PANTHER" id="PTHR47775:SF1">
    <property type="entry name" value="BUD SITE SELECTION PROTEIN 14"/>
    <property type="match status" value="1"/>
</dbReference>
<accession>A0A167JPL1</accession>
<organism evidence="6 7">
    <name type="scientific">Calocera viscosa (strain TUFC12733)</name>
    <dbReference type="NCBI Taxonomy" id="1330018"/>
    <lineage>
        <taxon>Eukaryota</taxon>
        <taxon>Fungi</taxon>
        <taxon>Dikarya</taxon>
        <taxon>Basidiomycota</taxon>
        <taxon>Agaricomycotina</taxon>
        <taxon>Dacrymycetes</taxon>
        <taxon>Dacrymycetales</taxon>
        <taxon>Dacrymycetaceae</taxon>
        <taxon>Calocera</taxon>
    </lineage>
</organism>
<feature type="compositionally biased region" description="Low complexity" evidence="3">
    <location>
        <begin position="23"/>
        <end position="37"/>
    </location>
</feature>
<evidence type="ECO:0000313" key="7">
    <source>
        <dbReference type="Proteomes" id="UP000076738"/>
    </source>
</evidence>
<dbReference type="PROSITE" id="PS50002">
    <property type="entry name" value="SH3"/>
    <property type="match status" value="1"/>
</dbReference>
<evidence type="ECO:0000259" key="5">
    <source>
        <dbReference type="PROSITE" id="PS50200"/>
    </source>
</evidence>
<dbReference type="GO" id="GO:0030950">
    <property type="term" value="P:establishment or maintenance of actin cytoskeleton polarity"/>
    <property type="evidence" value="ECO:0007669"/>
    <property type="project" value="TreeGrafter"/>
</dbReference>
<dbReference type="SUPFAM" id="SSF50044">
    <property type="entry name" value="SH3-domain"/>
    <property type="match status" value="1"/>
</dbReference>
<feature type="region of interest" description="Disordered" evidence="3">
    <location>
        <begin position="298"/>
        <end position="391"/>
    </location>
</feature>
<dbReference type="GO" id="GO:0008104">
    <property type="term" value="P:intracellular protein localization"/>
    <property type="evidence" value="ECO:0007669"/>
    <property type="project" value="TreeGrafter"/>
</dbReference>
<dbReference type="InterPro" id="IPR000159">
    <property type="entry name" value="RA_dom"/>
</dbReference>
<dbReference type="GO" id="GO:0015630">
    <property type="term" value="C:microtubule cytoskeleton"/>
    <property type="evidence" value="ECO:0007669"/>
    <property type="project" value="TreeGrafter"/>
</dbReference>
<feature type="compositionally biased region" description="Polar residues" evidence="3">
    <location>
        <begin position="360"/>
        <end position="371"/>
    </location>
</feature>
<evidence type="ECO:0000313" key="6">
    <source>
        <dbReference type="EMBL" id="KZO93785.1"/>
    </source>
</evidence>